<feature type="transmembrane region" description="Helical" evidence="1">
    <location>
        <begin position="70"/>
        <end position="91"/>
    </location>
</feature>
<gene>
    <name evidence="2" type="primary">CHS2_6</name>
    <name evidence="2" type="ORF">BGZ65_012249</name>
</gene>
<dbReference type="AlphaFoldDB" id="A0A9P6MCZ2"/>
<keyword evidence="1" id="KW-0472">Membrane</keyword>
<name>A0A9P6MCZ2_9FUNG</name>
<feature type="transmembrane region" description="Helical" evidence="1">
    <location>
        <begin position="111"/>
        <end position="144"/>
    </location>
</feature>
<proteinExistence type="predicted"/>
<keyword evidence="1" id="KW-1133">Transmembrane helix</keyword>
<keyword evidence="3" id="KW-1185">Reference proteome</keyword>
<accession>A0A9P6MCZ2</accession>
<comment type="caution">
    <text evidence="2">The sequence shown here is derived from an EMBL/GenBank/DDBJ whole genome shotgun (WGS) entry which is preliminary data.</text>
</comment>
<evidence type="ECO:0000256" key="1">
    <source>
        <dbReference type="SAM" id="Phobius"/>
    </source>
</evidence>
<sequence length="162" mass="18415">GDNKAPELGGTTKVIMNGQEVIKLEMPSTPEDVDAIYQLNMDKLSARSLYDKEDNSDKTKDDYYKLFRTGLVLIWMFTNALLIIFMTSSFLFTRDNERELAPTKTDMSGSYLSVIFWSVAVLSAVRFVGSALYLILRFISYLMYVLRRGLRRGRASIDVVAV</sequence>
<protein>
    <submittedName>
        <fullName evidence="2">Chitin synthase, class 2</fullName>
    </submittedName>
</protein>
<evidence type="ECO:0000313" key="3">
    <source>
        <dbReference type="Proteomes" id="UP000749646"/>
    </source>
</evidence>
<dbReference type="EMBL" id="JAAAHW010002201">
    <property type="protein sequence ID" value="KAF9992432.1"/>
    <property type="molecule type" value="Genomic_DNA"/>
</dbReference>
<evidence type="ECO:0000313" key="2">
    <source>
        <dbReference type="EMBL" id="KAF9992432.1"/>
    </source>
</evidence>
<dbReference type="OrthoDB" id="2410842at2759"/>
<keyword evidence="1" id="KW-0812">Transmembrane</keyword>
<organism evidence="2 3">
    <name type="scientific">Modicella reniformis</name>
    <dbReference type="NCBI Taxonomy" id="1440133"/>
    <lineage>
        <taxon>Eukaryota</taxon>
        <taxon>Fungi</taxon>
        <taxon>Fungi incertae sedis</taxon>
        <taxon>Mucoromycota</taxon>
        <taxon>Mortierellomycotina</taxon>
        <taxon>Mortierellomycetes</taxon>
        <taxon>Mortierellales</taxon>
        <taxon>Mortierellaceae</taxon>
        <taxon>Modicella</taxon>
    </lineage>
</organism>
<reference evidence="2" key="1">
    <citation type="journal article" date="2020" name="Fungal Divers.">
        <title>Resolving the Mortierellaceae phylogeny through synthesis of multi-gene phylogenetics and phylogenomics.</title>
        <authorList>
            <person name="Vandepol N."/>
            <person name="Liber J."/>
            <person name="Desiro A."/>
            <person name="Na H."/>
            <person name="Kennedy M."/>
            <person name="Barry K."/>
            <person name="Grigoriev I.V."/>
            <person name="Miller A.N."/>
            <person name="O'Donnell K."/>
            <person name="Stajich J.E."/>
            <person name="Bonito G."/>
        </authorList>
    </citation>
    <scope>NUCLEOTIDE SEQUENCE</scope>
    <source>
        <strain evidence="2">MES-2147</strain>
    </source>
</reference>
<feature type="non-terminal residue" evidence="2">
    <location>
        <position position="1"/>
    </location>
</feature>
<dbReference type="Proteomes" id="UP000749646">
    <property type="component" value="Unassembled WGS sequence"/>
</dbReference>